<dbReference type="PANTHER" id="PTHR34814">
    <property type="entry name" value="NITROSOGUANIDINE RESISTANCE PROTEIN SNG1"/>
    <property type="match status" value="1"/>
</dbReference>
<feature type="transmembrane region" description="Helical" evidence="2">
    <location>
        <begin position="110"/>
        <end position="130"/>
    </location>
</feature>
<feature type="region of interest" description="Disordered" evidence="1">
    <location>
        <begin position="1"/>
        <end position="82"/>
    </location>
</feature>
<reference evidence="6" key="2">
    <citation type="journal article" date="2012" name="G3 (Bethesda)">
        <title>Pichia sorbitophila, an interspecies yeast hybrid reveals early steps of genome resolution following polyploidization.</title>
        <authorList>
            <person name="Leh Louis V."/>
            <person name="Despons L."/>
            <person name="Friedrich A."/>
            <person name="Martin T."/>
            <person name="Durrens P."/>
            <person name="Casaregola S."/>
            <person name="Neuveglise C."/>
            <person name="Fairhead C."/>
            <person name="Marck C."/>
            <person name="Cruz J.A."/>
            <person name="Straub M.L."/>
            <person name="Kugler V."/>
            <person name="Sacerdot C."/>
            <person name="Uzunov Z."/>
            <person name="Thierry A."/>
            <person name="Weiss S."/>
            <person name="Bleykasten C."/>
            <person name="De Montigny J."/>
            <person name="Jacques N."/>
            <person name="Jung P."/>
            <person name="Lemaire M."/>
            <person name="Mallet S."/>
            <person name="Morel G."/>
            <person name="Richard G.F."/>
            <person name="Sarkar A."/>
            <person name="Savel G."/>
            <person name="Schacherer J."/>
            <person name="Seret M.L."/>
            <person name="Talla E."/>
            <person name="Samson G."/>
            <person name="Jubin C."/>
            <person name="Poulain J."/>
            <person name="Vacherie B."/>
            <person name="Barbe V."/>
            <person name="Pelletier E."/>
            <person name="Sherman D.J."/>
            <person name="Westhof E."/>
            <person name="Weissenbach J."/>
            <person name="Baret P.V."/>
            <person name="Wincker P."/>
            <person name="Gaillardin C."/>
            <person name="Dujon B."/>
            <person name="Souciet J.L."/>
        </authorList>
    </citation>
    <scope>NUCLEOTIDE SEQUENCE [LARGE SCALE GENOMIC DNA]</scope>
    <source>
        <strain evidence="6">ATCC MYA-4447 / BCRC 22081 / CBS 7064 / NBRC 10061 / NRRL Y-12695</strain>
    </source>
</reference>
<dbReference type="Proteomes" id="UP000005222">
    <property type="component" value="Chromosome L"/>
</dbReference>
<feature type="transmembrane region" description="Helical" evidence="2">
    <location>
        <begin position="492"/>
        <end position="511"/>
    </location>
</feature>
<protein>
    <submittedName>
        <fullName evidence="5">Piso0_003870 protein</fullName>
    </submittedName>
</protein>
<feature type="domain" description="DUF3533" evidence="3">
    <location>
        <begin position="114"/>
        <end position="503"/>
    </location>
</feature>
<dbReference type="EMBL" id="FO082049">
    <property type="protein sequence ID" value="CCE83296.1"/>
    <property type="molecule type" value="Genomic_DNA"/>
</dbReference>
<dbReference type="InterPro" id="IPR022703">
    <property type="entry name" value="DUF3533"/>
</dbReference>
<keyword evidence="2" id="KW-0812">Transmembrane</keyword>
<keyword evidence="6" id="KW-1185">Reference proteome</keyword>
<dbReference type="InterPro" id="IPR053001">
    <property type="entry name" value="MNNG_permease-like"/>
</dbReference>
<dbReference type="EMBL" id="FO082048">
    <property type="protein sequence ID" value="CCE84327.1"/>
    <property type="molecule type" value="Genomic_DNA"/>
</dbReference>
<feature type="transmembrane region" description="Helical" evidence="2">
    <location>
        <begin position="426"/>
        <end position="445"/>
    </location>
</feature>
<dbReference type="Pfam" id="PF12051">
    <property type="entry name" value="DUF3533"/>
    <property type="match status" value="1"/>
</dbReference>
<evidence type="ECO:0000313" key="6">
    <source>
        <dbReference type="Proteomes" id="UP000005222"/>
    </source>
</evidence>
<keyword evidence="2" id="KW-0472">Membrane</keyword>
<dbReference type="InParanoid" id="G8Y6U7"/>
<feature type="transmembrane region" description="Helical" evidence="2">
    <location>
        <begin position="401"/>
        <end position="419"/>
    </location>
</feature>
<evidence type="ECO:0000313" key="5">
    <source>
        <dbReference type="EMBL" id="CCE84327.1"/>
    </source>
</evidence>
<evidence type="ECO:0000259" key="3">
    <source>
        <dbReference type="Pfam" id="PF12051"/>
    </source>
</evidence>
<name>G8Y6U7_PICSO</name>
<dbReference type="Proteomes" id="UP000005222">
    <property type="component" value="Chromosome K"/>
</dbReference>
<evidence type="ECO:0000313" key="4">
    <source>
        <dbReference type="EMBL" id="CCE83296.1"/>
    </source>
</evidence>
<evidence type="ECO:0000256" key="1">
    <source>
        <dbReference type="SAM" id="MobiDB-lite"/>
    </source>
</evidence>
<dbReference type="GO" id="GO:0016020">
    <property type="term" value="C:membrane"/>
    <property type="evidence" value="ECO:0007669"/>
    <property type="project" value="TreeGrafter"/>
</dbReference>
<dbReference type="STRING" id="559304.G8Y6U7"/>
<organism evidence="5 6">
    <name type="scientific">Pichia sorbitophila (strain ATCC MYA-4447 / BCRC 22081 / CBS 7064 / NBRC 10061 / NRRL Y-12695)</name>
    <name type="common">Hybrid yeast</name>
    <dbReference type="NCBI Taxonomy" id="559304"/>
    <lineage>
        <taxon>Eukaryota</taxon>
        <taxon>Fungi</taxon>
        <taxon>Dikarya</taxon>
        <taxon>Ascomycota</taxon>
        <taxon>Saccharomycotina</taxon>
        <taxon>Pichiomycetes</taxon>
        <taxon>Debaryomycetaceae</taxon>
        <taxon>Millerozyma</taxon>
    </lineage>
</organism>
<feature type="transmembrane region" description="Helical" evidence="2">
    <location>
        <begin position="364"/>
        <end position="389"/>
    </location>
</feature>
<keyword evidence="2" id="KW-1133">Transmembrane helix</keyword>
<gene>
    <name evidence="5" type="primary">Piso0_003870</name>
    <name evidence="4" type="ORF">GNLVRS01_PISO0K04388g</name>
    <name evidence="5" type="ORF">GNLVRS01_PISO0L04389g</name>
</gene>
<reference evidence="5" key="1">
    <citation type="submission" date="2011-10" db="EMBL/GenBank/DDBJ databases">
        <authorList>
            <person name="Genoscope - CEA"/>
        </authorList>
    </citation>
    <scope>NUCLEOTIDE SEQUENCE</scope>
</reference>
<evidence type="ECO:0000256" key="2">
    <source>
        <dbReference type="SAM" id="Phobius"/>
    </source>
</evidence>
<proteinExistence type="predicted"/>
<sequence>MAEFESRSSESSKDIVEGSKNTSSDPAREYDEETTGRDVGGHSGEERETLEDEKVRPYDEEAMKGEGGADKDLEGRPMSRQPTLLERIQTSYSFFNENLKKERKSTAMKFLFIYLVMAVGVMATFSIYWGSYYQRNTRLKNLRMLVVNEDDTTIDGIEPVIGNTMSQVLKSPAVMYRGNWHLYNSSHFNKVAEKHGNSVEAEIEREIHHQEYWASIYIKPNATYNLYKAIVEGDQKYNVSNSSVVSIYETGRDFLNMGSYVVPGIEVLQSVFLASQPNMTDYIVSKLPSSNKSDIFSNQASIKLIAAPLLFTMYDRVPFTDPVLVAPCQVGLIYMIIITFFQVNFFGDVHKTVAQFKIKKHHYLLYRILSSILSFFVLSLFFGLVTIAMRVDFTVTYGKSGFLVYWMIAFITMWAVGMLNEIMAMVFIMVYPPLIGFWMLFWVIINISTSFSPIALCPEFFRYGYAMPIHNSFEATKTVFFDVYKGQVGRNIGILFAWIAILTPLLPLVIIKFNKVMMQRAQQAAAAAAAAKEPENK</sequence>
<dbReference type="eggNOG" id="ENOG502QUA0">
    <property type="taxonomic scope" value="Eukaryota"/>
</dbReference>
<feature type="compositionally biased region" description="Basic and acidic residues" evidence="1">
    <location>
        <begin position="1"/>
        <end position="17"/>
    </location>
</feature>
<dbReference type="HOGENOM" id="CLU_020178_0_1_1"/>
<dbReference type="FunCoup" id="G8Y6U7">
    <property type="interactions" value="71"/>
</dbReference>
<feature type="compositionally biased region" description="Basic and acidic residues" evidence="1">
    <location>
        <begin position="26"/>
        <end position="77"/>
    </location>
</feature>
<dbReference type="AlphaFoldDB" id="G8Y6U7"/>
<dbReference type="PANTHER" id="PTHR34814:SF1">
    <property type="entry name" value="NITROSOGUANIDINE RESISTANCE PROTEIN SNG1"/>
    <property type="match status" value="1"/>
</dbReference>
<feature type="transmembrane region" description="Helical" evidence="2">
    <location>
        <begin position="323"/>
        <end position="343"/>
    </location>
</feature>
<accession>G8Y6U7</accession>
<dbReference type="OMA" id="ESHYRDP"/>
<dbReference type="OrthoDB" id="2140105at2759"/>